<protein>
    <submittedName>
        <fullName evidence="1">5209_t:CDS:1</fullName>
    </submittedName>
</protein>
<organism evidence="1 2">
    <name type="scientific">Funneliformis geosporum</name>
    <dbReference type="NCBI Taxonomy" id="1117311"/>
    <lineage>
        <taxon>Eukaryota</taxon>
        <taxon>Fungi</taxon>
        <taxon>Fungi incertae sedis</taxon>
        <taxon>Mucoromycota</taxon>
        <taxon>Glomeromycotina</taxon>
        <taxon>Glomeromycetes</taxon>
        <taxon>Glomerales</taxon>
        <taxon>Glomeraceae</taxon>
        <taxon>Funneliformis</taxon>
    </lineage>
</organism>
<sequence>MADQYIKVPSSSINNNYANISSIGYIAERTGVHAIWADCVTQTEFNKQGHIIISESVYKETCVKDVNDGLNKPIIIGFPP</sequence>
<keyword evidence="2" id="KW-1185">Reference proteome</keyword>
<proteinExistence type="predicted"/>
<comment type="caution">
    <text evidence="1">The sequence shown here is derived from an EMBL/GenBank/DDBJ whole genome shotgun (WGS) entry which is preliminary data.</text>
</comment>
<dbReference type="InterPro" id="IPR049076">
    <property type="entry name" value="ACCA"/>
</dbReference>
<dbReference type="GO" id="GO:0005739">
    <property type="term" value="C:mitochondrion"/>
    <property type="evidence" value="ECO:0007669"/>
    <property type="project" value="TreeGrafter"/>
</dbReference>
<evidence type="ECO:0000313" key="1">
    <source>
        <dbReference type="EMBL" id="CAI2187982.1"/>
    </source>
</evidence>
<dbReference type="SUPFAM" id="SSF52440">
    <property type="entry name" value="PreATP-grasp domain"/>
    <property type="match status" value="1"/>
</dbReference>
<accession>A0A9W4WUJ1</accession>
<dbReference type="InterPro" id="IPR016185">
    <property type="entry name" value="PreATP-grasp_dom_sf"/>
</dbReference>
<dbReference type="EMBL" id="CAMKVN010004913">
    <property type="protein sequence ID" value="CAI2187982.1"/>
    <property type="molecule type" value="Genomic_DNA"/>
</dbReference>
<dbReference type="PANTHER" id="PTHR45728">
    <property type="entry name" value="ACETYL-COA CARBOXYLASE, ISOFORM A"/>
    <property type="match status" value="1"/>
</dbReference>
<dbReference type="AlphaFoldDB" id="A0A9W4WUJ1"/>
<name>A0A9W4WUJ1_9GLOM</name>
<reference evidence="1" key="1">
    <citation type="submission" date="2022-08" db="EMBL/GenBank/DDBJ databases">
        <authorList>
            <person name="Kallberg Y."/>
            <person name="Tangrot J."/>
            <person name="Rosling A."/>
        </authorList>
    </citation>
    <scope>NUCLEOTIDE SEQUENCE</scope>
    <source>
        <strain evidence="1">Wild A</strain>
    </source>
</reference>
<dbReference type="Proteomes" id="UP001153678">
    <property type="component" value="Unassembled WGS sequence"/>
</dbReference>
<gene>
    <name evidence="1" type="ORF">FWILDA_LOCUS13353</name>
</gene>
<dbReference type="Gene3D" id="3.40.50.20">
    <property type="match status" value="1"/>
</dbReference>
<evidence type="ECO:0000313" key="2">
    <source>
        <dbReference type="Proteomes" id="UP001153678"/>
    </source>
</evidence>
<dbReference type="GO" id="GO:0006633">
    <property type="term" value="P:fatty acid biosynthetic process"/>
    <property type="evidence" value="ECO:0007669"/>
    <property type="project" value="TreeGrafter"/>
</dbReference>
<dbReference type="PANTHER" id="PTHR45728:SF3">
    <property type="entry name" value="ACETYL-COA CARBOXYLASE"/>
    <property type="match status" value="1"/>
</dbReference>
<dbReference type="GO" id="GO:0003989">
    <property type="term" value="F:acetyl-CoA carboxylase activity"/>
    <property type="evidence" value="ECO:0007669"/>
    <property type="project" value="InterPro"/>
</dbReference>